<accession>F9YA76</accession>
<dbReference type="eggNOG" id="COG0583">
    <property type="taxonomic scope" value="Bacteria"/>
</dbReference>
<dbReference type="InterPro" id="IPR058163">
    <property type="entry name" value="LysR-type_TF_proteobact-type"/>
</dbReference>
<evidence type="ECO:0000313" key="7">
    <source>
        <dbReference type="Proteomes" id="UP000000692"/>
    </source>
</evidence>
<feature type="domain" description="HTH lysR-type" evidence="5">
    <location>
        <begin position="1"/>
        <end position="59"/>
    </location>
</feature>
<dbReference type="Gene3D" id="3.40.190.290">
    <property type="match status" value="1"/>
</dbReference>
<dbReference type="PATRIC" id="fig|759362.5.peg.431"/>
<proteinExistence type="inferred from homology"/>
<dbReference type="GO" id="GO:0043565">
    <property type="term" value="F:sequence-specific DNA binding"/>
    <property type="evidence" value="ECO:0007669"/>
    <property type="project" value="TreeGrafter"/>
</dbReference>
<dbReference type="GO" id="GO:0006351">
    <property type="term" value="P:DNA-templated transcription"/>
    <property type="evidence" value="ECO:0007669"/>
    <property type="project" value="TreeGrafter"/>
</dbReference>
<name>F9YA76_KETVW</name>
<dbReference type="Proteomes" id="UP000000692">
    <property type="component" value="Chromosome"/>
</dbReference>
<sequence>MDRLDADRLLISVVDLGSFARGAERHGVSPGQASKVISRLESDLGVQLLSRTTRALSLTEAGQAYVERMRRVVEEVEAIDASVRQATGRPSGRLRVTAPLTFGVSTLTPILVEFARAYPEITLDISFSDRVVSLVDEGFDAAVRIGHPVDSSLIARKLTDIRIVLGASPGYLAAHGTPDQPAALVGHDCVIDANFTDATRWRFNTAGGRVSVPVQSRIVLSNAESCARAASLGLGIARIPSFVAGPMFQSGALVPLMTQTEDDPVGLFIVFPPGRHLPLKLRSFVEFLAGHFRGTPDWEKGW</sequence>
<evidence type="ECO:0000256" key="4">
    <source>
        <dbReference type="ARBA" id="ARBA00023163"/>
    </source>
</evidence>
<dbReference type="PANTHER" id="PTHR30537">
    <property type="entry name" value="HTH-TYPE TRANSCRIPTIONAL REGULATOR"/>
    <property type="match status" value="1"/>
</dbReference>
<keyword evidence="2" id="KW-0805">Transcription regulation</keyword>
<dbReference type="FunFam" id="1.10.10.10:FF:000001">
    <property type="entry name" value="LysR family transcriptional regulator"/>
    <property type="match status" value="1"/>
</dbReference>
<dbReference type="InterPro" id="IPR005119">
    <property type="entry name" value="LysR_subst-bd"/>
</dbReference>
<keyword evidence="3" id="KW-0238">DNA-binding</keyword>
<dbReference type="OrthoDB" id="9813056at2"/>
<dbReference type="KEGG" id="kvl:KVU_0410"/>
<dbReference type="GO" id="GO:0003700">
    <property type="term" value="F:DNA-binding transcription factor activity"/>
    <property type="evidence" value="ECO:0007669"/>
    <property type="project" value="InterPro"/>
</dbReference>
<protein>
    <submittedName>
        <fullName evidence="6">Transcriptional regulator</fullName>
    </submittedName>
</protein>
<dbReference type="RefSeq" id="WP_013383681.1">
    <property type="nucleotide sequence ID" value="NC_017384.1"/>
</dbReference>
<keyword evidence="7" id="KW-1185">Reference proteome</keyword>
<dbReference type="CDD" id="cd08422">
    <property type="entry name" value="PBP2_CrgA_like"/>
    <property type="match status" value="1"/>
</dbReference>
<evidence type="ECO:0000256" key="1">
    <source>
        <dbReference type="ARBA" id="ARBA00009437"/>
    </source>
</evidence>
<comment type="similarity">
    <text evidence="1">Belongs to the LysR transcriptional regulatory family.</text>
</comment>
<dbReference type="InterPro" id="IPR036390">
    <property type="entry name" value="WH_DNA-bd_sf"/>
</dbReference>
<reference evidence="6 7" key="1">
    <citation type="journal article" date="2011" name="J. Bacteriol.">
        <title>Complete genome sequence of the industrial strain Ketogulonicigenium vulgare WSH-001.</title>
        <authorList>
            <person name="Liu L."/>
            <person name="Li Y."/>
            <person name="Zhang J."/>
            <person name="Zhou Z."/>
            <person name="Liu J."/>
            <person name="Li X."/>
            <person name="Zhou J."/>
            <person name="Du G."/>
            <person name="Wang L."/>
            <person name="Chen J."/>
        </authorList>
    </citation>
    <scope>NUCLEOTIDE SEQUENCE [LARGE SCALE GENOMIC DNA]</scope>
    <source>
        <strain evidence="6 7">WSH-001</strain>
    </source>
</reference>
<dbReference type="Gene3D" id="1.10.10.10">
    <property type="entry name" value="Winged helix-like DNA-binding domain superfamily/Winged helix DNA-binding domain"/>
    <property type="match status" value="1"/>
</dbReference>
<organism evidence="6 7">
    <name type="scientific">Ketogulonicigenium vulgare (strain WSH-001)</name>
    <dbReference type="NCBI Taxonomy" id="759362"/>
    <lineage>
        <taxon>Bacteria</taxon>
        <taxon>Pseudomonadati</taxon>
        <taxon>Pseudomonadota</taxon>
        <taxon>Alphaproteobacteria</taxon>
        <taxon>Rhodobacterales</taxon>
        <taxon>Roseobacteraceae</taxon>
        <taxon>Ketogulonicigenium</taxon>
    </lineage>
</organism>
<dbReference type="InterPro" id="IPR000847">
    <property type="entry name" value="LysR_HTH_N"/>
</dbReference>
<evidence type="ECO:0000313" key="6">
    <source>
        <dbReference type="EMBL" id="AEM40249.1"/>
    </source>
</evidence>
<evidence type="ECO:0000256" key="2">
    <source>
        <dbReference type="ARBA" id="ARBA00023015"/>
    </source>
</evidence>
<dbReference type="Pfam" id="PF00126">
    <property type="entry name" value="HTH_1"/>
    <property type="match status" value="1"/>
</dbReference>
<keyword evidence="4" id="KW-0804">Transcription</keyword>
<dbReference type="SUPFAM" id="SSF46785">
    <property type="entry name" value="Winged helix' DNA-binding domain"/>
    <property type="match status" value="1"/>
</dbReference>
<dbReference type="EMBL" id="CP002018">
    <property type="protein sequence ID" value="AEM40249.1"/>
    <property type="molecule type" value="Genomic_DNA"/>
</dbReference>
<dbReference type="Pfam" id="PF03466">
    <property type="entry name" value="LysR_substrate"/>
    <property type="match status" value="1"/>
</dbReference>
<dbReference type="PANTHER" id="PTHR30537:SF35">
    <property type="entry name" value="TRANSCRIPTIONAL REGULATORY PROTEIN"/>
    <property type="match status" value="1"/>
</dbReference>
<gene>
    <name evidence="6" type="primary">lysR</name>
    <name evidence="6" type="ordered locus">KVU_0410</name>
</gene>
<dbReference type="InterPro" id="IPR036388">
    <property type="entry name" value="WH-like_DNA-bd_sf"/>
</dbReference>
<dbReference type="HOGENOM" id="CLU_039613_16_3_5"/>
<evidence type="ECO:0000256" key="3">
    <source>
        <dbReference type="ARBA" id="ARBA00023125"/>
    </source>
</evidence>
<dbReference type="SUPFAM" id="SSF53850">
    <property type="entry name" value="Periplasmic binding protein-like II"/>
    <property type="match status" value="1"/>
</dbReference>
<dbReference type="PROSITE" id="PS50931">
    <property type="entry name" value="HTH_LYSR"/>
    <property type="match status" value="1"/>
</dbReference>
<dbReference type="AlphaFoldDB" id="F9YA76"/>
<evidence type="ECO:0000259" key="5">
    <source>
        <dbReference type="PROSITE" id="PS50931"/>
    </source>
</evidence>